<dbReference type="GO" id="GO:0009887">
    <property type="term" value="P:animal organ morphogenesis"/>
    <property type="evidence" value="ECO:0007669"/>
    <property type="project" value="TreeGrafter"/>
</dbReference>
<dbReference type="InterPro" id="IPR050440">
    <property type="entry name" value="Laminin/Netrin_ECM"/>
</dbReference>
<dbReference type="Pfam" id="PF00055">
    <property type="entry name" value="Laminin_N"/>
    <property type="match status" value="1"/>
</dbReference>
<dbReference type="HOGENOM" id="CLU_135843_0_0_1"/>
<gene>
    <name evidence="4" type="ORF">CAPTEDRAFT_94425</name>
</gene>
<evidence type="ECO:0000259" key="3">
    <source>
        <dbReference type="PROSITE" id="PS51117"/>
    </source>
</evidence>
<dbReference type="AlphaFoldDB" id="R7UVP1"/>
<evidence type="ECO:0000313" key="5">
    <source>
        <dbReference type="EnsemblMetazoa" id="CapteP94425"/>
    </source>
</evidence>
<dbReference type="PANTHER" id="PTHR10574">
    <property type="entry name" value="NETRIN/LAMININ-RELATED"/>
    <property type="match status" value="1"/>
</dbReference>
<name>R7UVP1_CAPTE</name>
<feature type="domain" description="Laminin N-terminal" evidence="3">
    <location>
        <begin position="1"/>
        <end position="99"/>
    </location>
</feature>
<evidence type="ECO:0000256" key="1">
    <source>
        <dbReference type="ARBA" id="ARBA00023157"/>
    </source>
</evidence>
<dbReference type="GO" id="GO:0005201">
    <property type="term" value="F:extracellular matrix structural constituent"/>
    <property type="evidence" value="ECO:0007669"/>
    <property type="project" value="TreeGrafter"/>
</dbReference>
<dbReference type="InterPro" id="IPR008211">
    <property type="entry name" value="Laminin_N"/>
</dbReference>
<sequence>SGLFPVVFNLARRAKITANATCGERGPEQYCRLVEHVKRQYGETAGLQCSVCAEGNHPIENAIDGTRSWWQSPSIAQGFKYHSVTVTLDLQQASKAISV</sequence>
<dbReference type="STRING" id="283909.R7UVP1"/>
<feature type="non-terminal residue" evidence="4">
    <location>
        <position position="1"/>
    </location>
</feature>
<dbReference type="EMBL" id="KB297541">
    <property type="protein sequence ID" value="ELU10389.1"/>
    <property type="molecule type" value="Genomic_DNA"/>
</dbReference>
<evidence type="ECO:0000256" key="2">
    <source>
        <dbReference type="ARBA" id="ARBA00023292"/>
    </source>
</evidence>
<evidence type="ECO:0000313" key="4">
    <source>
        <dbReference type="EMBL" id="ELU10389.1"/>
    </source>
</evidence>
<dbReference type="EnsemblMetazoa" id="CapteT94425">
    <property type="protein sequence ID" value="CapteP94425"/>
    <property type="gene ID" value="CapteG94425"/>
</dbReference>
<dbReference type="EMBL" id="AMQN01006073">
    <property type="status" value="NOT_ANNOTATED_CDS"/>
    <property type="molecule type" value="Genomic_DNA"/>
</dbReference>
<reference evidence="5" key="3">
    <citation type="submission" date="2015-06" db="UniProtKB">
        <authorList>
            <consortium name="EnsemblMetazoa"/>
        </authorList>
    </citation>
    <scope>IDENTIFICATION</scope>
</reference>
<dbReference type="GO" id="GO:0005604">
    <property type="term" value="C:basement membrane"/>
    <property type="evidence" value="ECO:0007669"/>
    <property type="project" value="TreeGrafter"/>
</dbReference>
<dbReference type="SMART" id="SM00136">
    <property type="entry name" value="LamNT"/>
    <property type="match status" value="1"/>
</dbReference>
<evidence type="ECO:0000313" key="6">
    <source>
        <dbReference type="Proteomes" id="UP000014760"/>
    </source>
</evidence>
<keyword evidence="2" id="KW-0424">Laminin EGF-like domain</keyword>
<reference evidence="4 6" key="2">
    <citation type="journal article" date="2013" name="Nature">
        <title>Insights into bilaterian evolution from three spiralian genomes.</title>
        <authorList>
            <person name="Simakov O."/>
            <person name="Marletaz F."/>
            <person name="Cho S.J."/>
            <person name="Edsinger-Gonzales E."/>
            <person name="Havlak P."/>
            <person name="Hellsten U."/>
            <person name="Kuo D.H."/>
            <person name="Larsson T."/>
            <person name="Lv J."/>
            <person name="Arendt D."/>
            <person name="Savage R."/>
            <person name="Osoegawa K."/>
            <person name="de Jong P."/>
            <person name="Grimwood J."/>
            <person name="Chapman J.A."/>
            <person name="Shapiro H."/>
            <person name="Aerts A."/>
            <person name="Otillar R.P."/>
            <person name="Terry A.Y."/>
            <person name="Boore J.L."/>
            <person name="Grigoriev I.V."/>
            <person name="Lindberg D.R."/>
            <person name="Seaver E.C."/>
            <person name="Weisblat D.A."/>
            <person name="Putnam N.H."/>
            <person name="Rokhsar D.S."/>
        </authorList>
    </citation>
    <scope>NUCLEOTIDE SEQUENCE</scope>
    <source>
        <strain evidence="4 6">I ESC-2004</strain>
    </source>
</reference>
<dbReference type="PROSITE" id="PS51117">
    <property type="entry name" value="LAMININ_NTER"/>
    <property type="match status" value="1"/>
</dbReference>
<dbReference type="OrthoDB" id="10011303at2759"/>
<dbReference type="PANTHER" id="PTHR10574:SF436">
    <property type="entry name" value="LAMININ SUBUNIT ALPHA-2"/>
    <property type="match status" value="1"/>
</dbReference>
<organism evidence="4">
    <name type="scientific">Capitella teleta</name>
    <name type="common">Polychaete worm</name>
    <dbReference type="NCBI Taxonomy" id="283909"/>
    <lineage>
        <taxon>Eukaryota</taxon>
        <taxon>Metazoa</taxon>
        <taxon>Spiralia</taxon>
        <taxon>Lophotrochozoa</taxon>
        <taxon>Annelida</taxon>
        <taxon>Polychaeta</taxon>
        <taxon>Sedentaria</taxon>
        <taxon>Scolecida</taxon>
        <taxon>Capitellidae</taxon>
        <taxon>Capitella</taxon>
    </lineage>
</organism>
<proteinExistence type="predicted"/>
<dbReference type="GO" id="GO:0007411">
    <property type="term" value="P:axon guidance"/>
    <property type="evidence" value="ECO:0007669"/>
    <property type="project" value="TreeGrafter"/>
</dbReference>
<keyword evidence="6" id="KW-1185">Reference proteome</keyword>
<dbReference type="GO" id="GO:0009888">
    <property type="term" value="P:tissue development"/>
    <property type="evidence" value="ECO:0007669"/>
    <property type="project" value="TreeGrafter"/>
</dbReference>
<dbReference type="Proteomes" id="UP000014760">
    <property type="component" value="Unassembled WGS sequence"/>
</dbReference>
<keyword evidence="1" id="KW-1015">Disulfide bond</keyword>
<reference evidence="6" key="1">
    <citation type="submission" date="2012-12" db="EMBL/GenBank/DDBJ databases">
        <authorList>
            <person name="Hellsten U."/>
            <person name="Grimwood J."/>
            <person name="Chapman J.A."/>
            <person name="Shapiro H."/>
            <person name="Aerts A."/>
            <person name="Otillar R.P."/>
            <person name="Terry A.Y."/>
            <person name="Boore J.L."/>
            <person name="Simakov O."/>
            <person name="Marletaz F."/>
            <person name="Cho S.-J."/>
            <person name="Edsinger-Gonzales E."/>
            <person name="Havlak P."/>
            <person name="Kuo D.-H."/>
            <person name="Larsson T."/>
            <person name="Lv J."/>
            <person name="Arendt D."/>
            <person name="Savage R."/>
            <person name="Osoegawa K."/>
            <person name="de Jong P."/>
            <person name="Lindberg D.R."/>
            <person name="Seaver E.C."/>
            <person name="Weisblat D.A."/>
            <person name="Putnam N.H."/>
            <person name="Grigoriev I.V."/>
            <person name="Rokhsar D.S."/>
        </authorList>
    </citation>
    <scope>NUCLEOTIDE SEQUENCE</scope>
    <source>
        <strain evidence="6">I ESC-2004</strain>
    </source>
</reference>
<accession>R7UVP1</accession>
<dbReference type="OMA" id="CGVCDSR"/>
<dbReference type="Gene3D" id="2.60.120.260">
    <property type="entry name" value="Galactose-binding domain-like"/>
    <property type="match status" value="1"/>
</dbReference>
<protein>
    <recommendedName>
        <fullName evidence="3">Laminin N-terminal domain-containing protein</fullName>
    </recommendedName>
</protein>